<name>A0A671RQ59_9TELE</name>
<dbReference type="SMART" id="SM00832">
    <property type="entry name" value="C8"/>
    <property type="match status" value="6"/>
</dbReference>
<dbReference type="InterPro" id="IPR001007">
    <property type="entry name" value="VWF_dom"/>
</dbReference>
<feature type="domain" description="VWFD" evidence="8">
    <location>
        <begin position="834"/>
        <end position="1015"/>
    </location>
</feature>
<evidence type="ECO:0000256" key="3">
    <source>
        <dbReference type="ARBA" id="ARBA00022729"/>
    </source>
</evidence>
<reference evidence="9" key="2">
    <citation type="submission" date="2025-09" db="UniProtKB">
        <authorList>
            <consortium name="Ensembl"/>
        </authorList>
    </citation>
    <scope>IDENTIFICATION</scope>
</reference>
<keyword evidence="3 7" id="KW-0732">Signal</keyword>
<keyword evidence="6" id="KW-0325">Glycoprotein</keyword>
<keyword evidence="10" id="KW-1185">Reference proteome</keyword>
<reference evidence="9" key="1">
    <citation type="submission" date="2025-08" db="UniProtKB">
        <authorList>
            <consortium name="Ensembl"/>
        </authorList>
    </citation>
    <scope>IDENTIFICATION</scope>
</reference>
<accession>A0A671RQ59</accession>
<protein>
    <submittedName>
        <fullName evidence="9">Si:dkey-65b12.6</fullName>
    </submittedName>
</protein>
<evidence type="ECO:0000256" key="2">
    <source>
        <dbReference type="ARBA" id="ARBA00022525"/>
    </source>
</evidence>
<comment type="subcellular location">
    <subcellularLocation>
        <location evidence="1">Secreted</location>
    </subcellularLocation>
</comment>
<evidence type="ECO:0000256" key="6">
    <source>
        <dbReference type="ARBA" id="ARBA00023180"/>
    </source>
</evidence>
<feature type="domain" description="VWFD" evidence="8">
    <location>
        <begin position="2334"/>
        <end position="2512"/>
    </location>
</feature>
<evidence type="ECO:0000259" key="8">
    <source>
        <dbReference type="PROSITE" id="PS51233"/>
    </source>
</evidence>
<evidence type="ECO:0000256" key="1">
    <source>
        <dbReference type="ARBA" id="ARBA00004613"/>
    </source>
</evidence>
<dbReference type="Ensembl" id="ENSSANT00000090943.1">
    <property type="protein sequence ID" value="ENSSANP00000085572.1"/>
    <property type="gene ID" value="ENSSANG00000042450.1"/>
</dbReference>
<dbReference type="GO" id="GO:0005576">
    <property type="term" value="C:extracellular region"/>
    <property type="evidence" value="ECO:0007669"/>
    <property type="project" value="UniProtKB-SubCell"/>
</dbReference>
<dbReference type="Gene3D" id="2.10.25.10">
    <property type="entry name" value="Laminin"/>
    <property type="match status" value="5"/>
</dbReference>
<evidence type="ECO:0000256" key="7">
    <source>
        <dbReference type="SAM" id="SignalP"/>
    </source>
</evidence>
<proteinExistence type="predicted"/>
<dbReference type="GO" id="GO:0030513">
    <property type="term" value="P:positive regulation of BMP signaling pathway"/>
    <property type="evidence" value="ECO:0007669"/>
    <property type="project" value="TreeGrafter"/>
</dbReference>
<dbReference type="PANTHER" id="PTHR46698:SF7">
    <property type="entry name" value="VWFD DOMAIN-CONTAINING PROTEIN"/>
    <property type="match status" value="1"/>
</dbReference>
<sequence>METQSFLFYLAVLTVTAVSGCPIGREFITAFMTNYQYGKASLTLSITAHNSPATVKIEIKALSYSEKVNIGQGETKWIVLPQNTEIEGDGAFRKTVYISSTADISVVSSNLKEFTGDSSVIFPINQLGQRYVVFTPNTGPSPYKKLVAIINGNYMNTVEIVSNSGNLWNAIFGKTKTINLAPYEVYQHRSLETLTGTQIKSTSPVAVLAGHECSMIIGSCEHVFEQLVPVESLSNEYLVPAMHQSFSKDTAYVVAPEDNTIVSVFSGHSWHHKKNKLNAGDVLTVDLSKNAKLIQSSKNVMVMYFSSNFPNDEFLTNVIPTSEMSKSWTIHAQDGYDNTLVVVAEAASASTISGSLKWKTFPANEKFVWATKSLGTQKGPITVSGDSLMAAYVFGGKIRHGYATTGVCNTAFTTTPAPPDPCEIVKCRQQEQCRKGVCVPTSTATCQAVGDPHYKTFDGKLFDFQGTCTYIMVNNTKPQKGLTPFTILAKNNHRGSTRVAYVRTVSVLVYNHKVVAGSQRGVVEFDGENTYLPLTIDDGKIKVDQRGWNVIISTDFGLEVKYDWNMMLYITAPSSYFQTVGGLCGNYNGDRRDEFIDLKGQVLSNIIAFAKTWKVPDNDLFCNDDCNGQCPSCSLGLQEEYKKDTNCGVMAKTDGPFAICHDTVDTQMYVDNCVYDVCINNGMRSFLCNNIQSYVDACMSAGIKIPGKWRTLSNCPLDCPVNMYYDACGTACAASCADRDAPSKCTLPCVEGCQCNAGFVRSGDECIPLKKCGCTYKGRYYLPEQTFWGDQKCTEKCVCNSQTGKVDCTVTKCKKSQVCETRNGVRDCYPMSYGTCQGAGDPHYRTFDGKTFDFQGTCTYYLSKLLNTADPSLIPFEVLVKNENRGRNMAVAYTKTVSLTVYGYTIVMSKDDPGKVKVNDLFVNLPFEQEEGRFSIFRSGYFGVIKTDFDLTLKFNWESHVVLTLPSTYSGEVGGLCGNWNNNNNDDLLTPDKTPASTPTIFGTSWKVKDDPRCSDGCQGKACPKCDATERNQVTFTKPCSKITDKQGPFKGCHVKVNPNQFYEDCVYDMCMYGGHSSALCSALTAYTAACQEALGQVEAWRTDSFCPASCMENSHYEVCATGCSQTCHGLTEPKACEGTPCIEGCICDEGFVLSNGECVAMERCGCSYKGLYYQLGQEFFPQDKCKQRCVCKENGRVQCDDGFNCKPNEKCQVLNGVQGCFPDGKAVCSVSGFGIYQSFDGKSFTVEGDCEYRLAETAQGKDEDMSFFSVLVKPLSSSETVFTRRVEIQIEQSTITLLPGHIWEVQVDNVKTYLPMTVDEGLAQVYQSGINIVVETNFGLKLTYDTISMAKIEIPSTFKNAVKGLCGNYNGNNADDFLLPGGIQAASVVDFAEAWVSPSDKMMCQTSCGSKCLNPDKDKQKEAETACSILISEKGPFSGCYEKIPPQTFFDECVKDVAAQPNDKTVHCRHIQRYGTPCIEGCICDEGFVLSNGECVAMERCGCSYKGLYYQLGQEFFPQDKCKQRCVCKENGRVQCDDGFNCKPNEKCQVLNGVQGCFPDGKAVCSVSGFGIYQSFDGKSFTVEGDCEYRLAETAQGKDEDMSFFSVLVKPLFRRSGTAAYRVLSFMLVFSLQVDNVKTYLPMTVDEGLAQVYQSGINIVVETNFGLKLTYDTISMAKIEIPSTFKNAVKGLCGNYNGNNADDFLLPGGIQAASVVDFAEAWVSPSDKMMCQTSCGSKCLNPDKDKQKEAETACSILISEKGPFSGCYEKIPPQTFFDECVKDVEAQPNDKTVHCRHIQRYVASCQEIGTSINIWRNTTFCHTYCPVNMYYDACGTACAASCADRDAPSKCTLPCVEGCLCNAGFVRKGDECIPLKKCGCTYKGRYYLPEQTFWGEKQCTEKCVCNPQTGNVECTPTKCKNSLVCGTQNGVKDCYPLSYSTCQGAGDPHYRTFDGKTFDFQGTCTYYLSKLLNTADPSLIPFEVLVKNENRGRNMAVAYTKTVSLTVYGYTIVLSKESPRKVKVNDLYVKLPFELEDGRLSIFYSGYFGMTKTDFGLTLKFNWESHVELILPSTYSGEVGGLCGNWNGNANDDLLNPNNTLVSNPTIFGTSWKVKDDPGCSDGCQGKACPKCDATERNQVTFTKPCSKITDKQGPFKGCHVKVNPNQFYEDCVYDMCMYGGHSSALCSALTAYTAACQEALGQVEAWRTDSFCPTTCKANSHYEVCATGCPQTCRGLTEPKNCKGTPCVEGCTCDKGSILSDGDCVAAQQCGCTYKGLYYQLGQEFFPQDKCKQRCVCKENGRVQCDDGFTCKPNEKCQVLNGVQGCFPDGKAVCSVSGFGIYQSFDGKSFTVEGDCEYRLAEMAQNKNKENSFSVLVKQLSSSETVFTRRVEIQIEQSTITLLPGHIWEVQVDKVQTNLPATLNEGLVQVYQSGVNIVVETNFGLKLTYDTISMAKIEIPSTFKNAVKGLCGNYNGNSADDFLLPGGIQTSSVEYFAEAWVSPSDKMMCKTGCAFNCFNPDKDQQKEAETACSILISAKGPFSGCYEKIPPQTFFDECVKDVAAQPNDKTVHCRHIQRYVASCQEIGTSINIWRNNTCCPLECSGNSHYELCADTCSSTCASLTNSQRCPPCQEGCQCDDGFLFDGGECKTLQDCGCQVDGKFYKSGEAIIRDECTEKCLCKAGVFSCEPLKCSTDQICDKKEGVTGCYKKGKYKLCTSFPK</sequence>
<keyword evidence="4" id="KW-0677">Repeat</keyword>
<dbReference type="FunFam" id="2.10.25.10:FF:000055">
    <property type="entry name" value="alpha-tectorin isoform X1"/>
    <property type="match status" value="4"/>
</dbReference>
<dbReference type="PANTHER" id="PTHR46698">
    <property type="entry name" value="CROSSVEINLESS 2"/>
    <property type="match status" value="1"/>
</dbReference>
<dbReference type="InterPro" id="IPR052424">
    <property type="entry name" value="Kielin_Chordin-BMP_Reg"/>
</dbReference>
<dbReference type="InterPro" id="IPR036084">
    <property type="entry name" value="Ser_inhib-like_sf"/>
</dbReference>
<feature type="signal peptide" evidence="7">
    <location>
        <begin position="1"/>
        <end position="20"/>
    </location>
</feature>
<dbReference type="Pfam" id="PF12714">
    <property type="entry name" value="TILa"/>
    <property type="match status" value="6"/>
</dbReference>
<keyword evidence="2" id="KW-0964">Secreted</keyword>
<dbReference type="SUPFAM" id="SSF57567">
    <property type="entry name" value="Serine protease inhibitors"/>
    <property type="match status" value="6"/>
</dbReference>
<feature type="chain" id="PRO_5025364675" evidence="7">
    <location>
        <begin position="21"/>
        <end position="2724"/>
    </location>
</feature>
<dbReference type="CDD" id="cd19941">
    <property type="entry name" value="TIL"/>
    <property type="match status" value="6"/>
</dbReference>
<evidence type="ECO:0000313" key="10">
    <source>
        <dbReference type="Proteomes" id="UP000472260"/>
    </source>
</evidence>
<dbReference type="SMART" id="SM00216">
    <property type="entry name" value="VWD"/>
    <property type="match status" value="6"/>
</dbReference>
<dbReference type="Pfam" id="PF17517">
    <property type="entry name" value="IgGFc_binding"/>
    <property type="match status" value="1"/>
</dbReference>
<dbReference type="SMART" id="SM00215">
    <property type="entry name" value="VWC_out"/>
    <property type="match status" value="6"/>
</dbReference>
<dbReference type="InterPro" id="IPR025615">
    <property type="entry name" value="TILa_dom"/>
</dbReference>
<evidence type="ECO:0000256" key="5">
    <source>
        <dbReference type="ARBA" id="ARBA00023157"/>
    </source>
</evidence>
<dbReference type="Proteomes" id="UP000472260">
    <property type="component" value="Unassembled WGS sequence"/>
</dbReference>
<dbReference type="PROSITE" id="PS51233">
    <property type="entry name" value="VWFD"/>
    <property type="match status" value="6"/>
</dbReference>
<dbReference type="InterPro" id="IPR014853">
    <property type="entry name" value="VWF/SSPO/ZAN-like_Cys-rich_dom"/>
</dbReference>
<evidence type="ECO:0000256" key="4">
    <source>
        <dbReference type="ARBA" id="ARBA00022737"/>
    </source>
</evidence>
<dbReference type="InterPro" id="IPR002919">
    <property type="entry name" value="TIL_dom"/>
</dbReference>
<evidence type="ECO:0000313" key="9">
    <source>
        <dbReference type="Ensembl" id="ENSSANP00000085572.1"/>
    </source>
</evidence>
<keyword evidence="5" id="KW-1015">Disulfide bond</keyword>
<organism evidence="9 10">
    <name type="scientific">Sinocyclocheilus anshuiensis</name>
    <dbReference type="NCBI Taxonomy" id="1608454"/>
    <lineage>
        <taxon>Eukaryota</taxon>
        <taxon>Metazoa</taxon>
        <taxon>Chordata</taxon>
        <taxon>Craniata</taxon>
        <taxon>Vertebrata</taxon>
        <taxon>Euteleostomi</taxon>
        <taxon>Actinopterygii</taxon>
        <taxon>Neopterygii</taxon>
        <taxon>Teleostei</taxon>
        <taxon>Ostariophysi</taxon>
        <taxon>Cypriniformes</taxon>
        <taxon>Cyprinidae</taxon>
        <taxon>Cyprininae</taxon>
        <taxon>Sinocyclocheilus</taxon>
    </lineage>
</organism>
<dbReference type="InterPro" id="IPR035234">
    <property type="entry name" value="IgGFc-bd_N"/>
</dbReference>
<feature type="domain" description="VWFD" evidence="8">
    <location>
        <begin position="1941"/>
        <end position="2122"/>
    </location>
</feature>
<dbReference type="Pfam" id="PF01826">
    <property type="entry name" value="TIL"/>
    <property type="match status" value="5"/>
</dbReference>
<feature type="domain" description="VWFD" evidence="8">
    <location>
        <begin position="1564"/>
        <end position="1733"/>
    </location>
</feature>
<dbReference type="Pfam" id="PF08742">
    <property type="entry name" value="C8"/>
    <property type="match status" value="6"/>
</dbReference>
<dbReference type="Pfam" id="PF00094">
    <property type="entry name" value="VWD"/>
    <property type="match status" value="6"/>
</dbReference>
<dbReference type="InterPro" id="IPR001846">
    <property type="entry name" value="VWF_type-D"/>
</dbReference>
<feature type="domain" description="VWFD" evidence="8">
    <location>
        <begin position="1227"/>
        <end position="1406"/>
    </location>
</feature>
<feature type="domain" description="VWFD" evidence="8">
    <location>
        <begin position="444"/>
        <end position="623"/>
    </location>
</feature>